<protein>
    <recommendedName>
        <fullName evidence="3">DUF1476 domain-containing protein</fullName>
    </recommendedName>
</protein>
<dbReference type="AlphaFoldDB" id="A0A2R8BU98"/>
<dbReference type="RefSeq" id="WP_181375731.1">
    <property type="nucleotide sequence ID" value="NZ_ONZF01000003.1"/>
</dbReference>
<proteinExistence type="predicted"/>
<sequence length="100" mass="11383">MHIFDDRERAFEHKWARDAEHRLRIRARRNRLLADWAVAEGDLTGNAAADRARALMKKDYEPGGEHAFFSAIAEETGRDTAEIRGKAEEFATQADSEVIV</sequence>
<accession>A0A2R8BU98</accession>
<dbReference type="InterPro" id="IPR009945">
    <property type="entry name" value="ATPase_inh_sub_z"/>
</dbReference>
<gene>
    <name evidence="1" type="ORF">PAA8504_01520</name>
</gene>
<reference evidence="1 2" key="1">
    <citation type="submission" date="2018-03" db="EMBL/GenBank/DDBJ databases">
        <authorList>
            <person name="Keele B.F."/>
        </authorList>
    </citation>
    <scope>NUCLEOTIDE SEQUENCE [LARGE SCALE GENOMIC DNA]</scope>
    <source>
        <strain evidence="1 2">CECT 8504</strain>
    </source>
</reference>
<dbReference type="InterPro" id="IPR038293">
    <property type="entry name" value="ATPase_inh_sub_z_sf"/>
</dbReference>
<evidence type="ECO:0008006" key="3">
    <source>
        <dbReference type="Google" id="ProtNLM"/>
    </source>
</evidence>
<dbReference type="Pfam" id="PF07345">
    <property type="entry name" value="ATPaseInh_sub_z"/>
    <property type="match status" value="1"/>
</dbReference>
<evidence type="ECO:0000313" key="1">
    <source>
        <dbReference type="EMBL" id="SPJ23705.1"/>
    </source>
</evidence>
<dbReference type="EMBL" id="ONZF01000003">
    <property type="protein sequence ID" value="SPJ23705.1"/>
    <property type="molecule type" value="Genomic_DNA"/>
</dbReference>
<evidence type="ECO:0000313" key="2">
    <source>
        <dbReference type="Proteomes" id="UP000244912"/>
    </source>
</evidence>
<dbReference type="Gene3D" id="1.10.790.20">
    <property type="entry name" value="Domain of unknown function DUF1476"/>
    <property type="match status" value="1"/>
</dbReference>
<dbReference type="Proteomes" id="UP000244912">
    <property type="component" value="Unassembled WGS sequence"/>
</dbReference>
<keyword evidence="2" id="KW-1185">Reference proteome</keyword>
<name>A0A2R8BU98_9RHOB</name>
<organism evidence="1 2">
    <name type="scientific">Palleronia abyssalis</name>
    <dbReference type="NCBI Taxonomy" id="1501240"/>
    <lineage>
        <taxon>Bacteria</taxon>
        <taxon>Pseudomonadati</taxon>
        <taxon>Pseudomonadota</taxon>
        <taxon>Alphaproteobacteria</taxon>
        <taxon>Rhodobacterales</taxon>
        <taxon>Roseobacteraceae</taxon>
        <taxon>Palleronia</taxon>
    </lineage>
</organism>